<keyword evidence="3" id="KW-1185">Reference proteome</keyword>
<dbReference type="EMBL" id="JAYGIE010000004">
    <property type="protein sequence ID" value="MEA5476368.1"/>
    <property type="molecule type" value="Genomic_DNA"/>
</dbReference>
<name>A0ABU5TF95_9CYAN</name>
<reference evidence="2 3" key="1">
    <citation type="submission" date="2023-12" db="EMBL/GenBank/DDBJ databases">
        <title>Baltic Sea Cyanobacteria.</title>
        <authorList>
            <person name="Delbaje E."/>
            <person name="Fewer D.P."/>
            <person name="Shishido T.K."/>
        </authorList>
    </citation>
    <scope>NUCLEOTIDE SEQUENCE [LARGE SCALE GENOMIC DNA]</scope>
    <source>
        <strain evidence="2 3">UHCC 0370</strain>
    </source>
</reference>
<accession>A0ABU5TF95</accession>
<keyword evidence="1" id="KW-0812">Transmembrane</keyword>
<comment type="caution">
    <text evidence="2">The sequence shown here is derived from an EMBL/GenBank/DDBJ whole genome shotgun (WGS) entry which is preliminary data.</text>
</comment>
<keyword evidence="1" id="KW-1133">Transmembrane helix</keyword>
<evidence type="ECO:0000313" key="2">
    <source>
        <dbReference type="EMBL" id="MEA5476368.1"/>
    </source>
</evidence>
<dbReference type="Proteomes" id="UP001301388">
    <property type="component" value="Unassembled WGS sequence"/>
</dbReference>
<organism evidence="2 3">
    <name type="scientific">Pseudanabaena galeata UHCC 0370</name>
    <dbReference type="NCBI Taxonomy" id="3110310"/>
    <lineage>
        <taxon>Bacteria</taxon>
        <taxon>Bacillati</taxon>
        <taxon>Cyanobacteriota</taxon>
        <taxon>Cyanophyceae</taxon>
        <taxon>Pseudanabaenales</taxon>
        <taxon>Pseudanabaenaceae</taxon>
        <taxon>Pseudanabaena</taxon>
    </lineage>
</organism>
<gene>
    <name evidence="2" type="ORF">VB774_01935</name>
</gene>
<proteinExistence type="predicted"/>
<sequence>MTVEQPNLVPVIASLCGGFLTLLGSFGTTWFNQGKVERLAKEDRQRKRLEEIYTTLIAIRSSYYELSTKVSSKIFNDVPIETYEFPEMPQILKLEMIIDLYFPELKGAHNDFINTKNIFGTKYIEVVLTNYKNESIESKQNTFAKTFELLTDVDNSIKLIRMNVSKIIKV</sequence>
<dbReference type="RefSeq" id="WP_323259404.1">
    <property type="nucleotide sequence ID" value="NZ_JAYGIE010000004.1"/>
</dbReference>
<keyword evidence="1" id="KW-0472">Membrane</keyword>
<feature type="transmembrane region" description="Helical" evidence="1">
    <location>
        <begin position="12"/>
        <end position="31"/>
    </location>
</feature>
<protein>
    <submittedName>
        <fullName evidence="2">Uncharacterized protein</fullName>
    </submittedName>
</protein>
<evidence type="ECO:0000256" key="1">
    <source>
        <dbReference type="SAM" id="Phobius"/>
    </source>
</evidence>
<evidence type="ECO:0000313" key="3">
    <source>
        <dbReference type="Proteomes" id="UP001301388"/>
    </source>
</evidence>